<dbReference type="InterPro" id="IPR006016">
    <property type="entry name" value="UspA"/>
</dbReference>
<dbReference type="KEGG" id="asla:NCTC11923_00518"/>
<dbReference type="Proteomes" id="UP000276899">
    <property type="component" value="Chromosome"/>
</dbReference>
<sequence length="293" mass="31127">MRILSAFTNSLGGQDAYSLAATLSDSLGWPMDLVTVVRGGPKHTMLEVSDHAFQDVVVKQAEAWMEEAIARQTPALPVSKHLLYHDSYPEGLIESAVELGAGLLVAGGGRHGVMGRVSLGSVGLTLLNSAPVPVALAPRGTRHNPARAISRITVMLGESGDWKGLLATARTFAQQAGVPLRLVTVVTDEDQEDAAVLERTEGWLDEVRMDVSGLEDRHVKIVRSASMSAAVVSMKWRKHELALLGSARLAQRGRLLLGANANKIMRSLPVPLVAVPAGHMSAGPQGHGRGDEP</sequence>
<gene>
    <name evidence="2" type="ORF">NCTC11923_00518</name>
</gene>
<dbReference type="Pfam" id="PF00582">
    <property type="entry name" value="Usp"/>
    <property type="match status" value="1"/>
</dbReference>
<reference evidence="2 3" key="1">
    <citation type="submission" date="2018-12" db="EMBL/GenBank/DDBJ databases">
        <authorList>
            <consortium name="Pathogen Informatics"/>
        </authorList>
    </citation>
    <scope>NUCLEOTIDE SEQUENCE [LARGE SCALE GENOMIC DNA]</scope>
    <source>
        <strain evidence="2 3">NCTC11923</strain>
    </source>
</reference>
<protein>
    <submittedName>
        <fullName evidence="2">Universal stress protein family</fullName>
    </submittedName>
</protein>
<feature type="domain" description="UspA" evidence="1">
    <location>
        <begin position="2"/>
        <end position="137"/>
    </location>
</feature>
<organism evidence="2 3">
    <name type="scientific">Actinomyces slackii</name>
    <dbReference type="NCBI Taxonomy" id="52774"/>
    <lineage>
        <taxon>Bacteria</taxon>
        <taxon>Bacillati</taxon>
        <taxon>Actinomycetota</taxon>
        <taxon>Actinomycetes</taxon>
        <taxon>Actinomycetales</taxon>
        <taxon>Actinomycetaceae</taxon>
        <taxon>Actinomyces</taxon>
    </lineage>
</organism>
<dbReference type="Gene3D" id="3.40.50.12370">
    <property type="match status" value="1"/>
</dbReference>
<dbReference type="AlphaFoldDB" id="A0A448KAF8"/>
<dbReference type="SUPFAM" id="SSF52402">
    <property type="entry name" value="Adenine nucleotide alpha hydrolases-like"/>
    <property type="match status" value="2"/>
</dbReference>
<dbReference type="STRING" id="1278298.GCA_000428685_00041"/>
<accession>A0A448KAF8</accession>
<keyword evidence="3" id="KW-1185">Reference proteome</keyword>
<evidence type="ECO:0000259" key="1">
    <source>
        <dbReference type="Pfam" id="PF00582"/>
    </source>
</evidence>
<dbReference type="EMBL" id="LR134363">
    <property type="protein sequence ID" value="VEG73904.1"/>
    <property type="molecule type" value="Genomic_DNA"/>
</dbReference>
<dbReference type="RefSeq" id="WP_051280935.1">
    <property type="nucleotide sequence ID" value="NZ_CBCRWE010000040.1"/>
</dbReference>
<name>A0A448KAF8_9ACTO</name>
<evidence type="ECO:0000313" key="3">
    <source>
        <dbReference type="Proteomes" id="UP000276899"/>
    </source>
</evidence>
<proteinExistence type="predicted"/>
<evidence type="ECO:0000313" key="2">
    <source>
        <dbReference type="EMBL" id="VEG73904.1"/>
    </source>
</evidence>